<keyword evidence="2" id="KW-1133">Transmembrane helix</keyword>
<evidence type="ECO:0000256" key="1">
    <source>
        <dbReference type="SAM" id="MobiDB-lite"/>
    </source>
</evidence>
<evidence type="ECO:0008006" key="5">
    <source>
        <dbReference type="Google" id="ProtNLM"/>
    </source>
</evidence>
<dbReference type="Proteomes" id="UP001596074">
    <property type="component" value="Unassembled WGS sequence"/>
</dbReference>
<protein>
    <recommendedName>
        <fullName evidence="5">GP-PDE domain-containing protein</fullName>
    </recommendedName>
</protein>
<keyword evidence="2" id="KW-0472">Membrane</keyword>
<dbReference type="RefSeq" id="WP_378281278.1">
    <property type="nucleotide sequence ID" value="NZ_JBHSON010000009.1"/>
</dbReference>
<feature type="compositionally biased region" description="Pro residues" evidence="1">
    <location>
        <begin position="120"/>
        <end position="132"/>
    </location>
</feature>
<dbReference type="Gene3D" id="3.20.20.190">
    <property type="entry name" value="Phosphatidylinositol (PI) phosphodiesterase"/>
    <property type="match status" value="1"/>
</dbReference>
<dbReference type="InterPro" id="IPR017946">
    <property type="entry name" value="PLC-like_Pdiesterase_TIM-brl"/>
</dbReference>
<feature type="region of interest" description="Disordered" evidence="1">
    <location>
        <begin position="103"/>
        <end position="132"/>
    </location>
</feature>
<reference evidence="4" key="1">
    <citation type="journal article" date="2019" name="Int. J. Syst. Evol. Microbiol.">
        <title>The Global Catalogue of Microorganisms (GCM) 10K type strain sequencing project: providing services to taxonomists for standard genome sequencing and annotation.</title>
        <authorList>
            <consortium name="The Broad Institute Genomics Platform"/>
            <consortium name="The Broad Institute Genome Sequencing Center for Infectious Disease"/>
            <person name="Wu L."/>
            <person name="Ma J."/>
        </authorList>
    </citation>
    <scope>NUCLEOTIDE SEQUENCE [LARGE SCALE GENOMIC DNA]</scope>
    <source>
        <strain evidence="4">KCTC 42087</strain>
    </source>
</reference>
<name>A0ABW0ZQX6_9ACTN</name>
<sequence length="434" mass="48236">MLRAITAPPQQATERQRNNDEPAQLIKDKGKPKGCRVVHKCRDQGAGAVEYLGILLLVSAIAAALFTSGTSDLLVDKCKTALCRAFGGECGEDVLARRGGAEPRITGRPLVDGGDTPLAPDIPPGGPQPPPPLPPIASPRCQLDRTVPWVERLHAHNDYENEHPLDDALDNGATSVEADIWLENGGRLEVKHDDPKGSRADTLLELYLKPLTERIKENGGVYPGYTDPFELIIEAKDKDKSGAYEQVAKDINSLNPPLASNVHVILPMPENYDPDRNTLGDTPMPVNIRFSASLGDQCAIPDWLNPRNKNYDARIANRVVMLNGDFNKCVDRSPKGRYTIDPTEHQYLNNLVTNAHANGRKVRIWNAPDGWERWKGKFYNCIKRPGHQRCEGGLQKNWWQAAEEAGLDYYVTNHLGQTRDWLLKKCGKKTYPPR</sequence>
<feature type="transmembrane region" description="Helical" evidence="2">
    <location>
        <begin position="49"/>
        <end position="69"/>
    </location>
</feature>
<evidence type="ECO:0000256" key="2">
    <source>
        <dbReference type="SAM" id="Phobius"/>
    </source>
</evidence>
<evidence type="ECO:0000313" key="4">
    <source>
        <dbReference type="Proteomes" id="UP001596074"/>
    </source>
</evidence>
<keyword evidence="2" id="KW-0812">Transmembrane</keyword>
<keyword evidence="4" id="KW-1185">Reference proteome</keyword>
<dbReference type="SUPFAM" id="SSF51695">
    <property type="entry name" value="PLC-like phosphodiesterases"/>
    <property type="match status" value="1"/>
</dbReference>
<accession>A0ABW0ZQX6</accession>
<feature type="compositionally biased region" description="Basic and acidic residues" evidence="1">
    <location>
        <begin position="14"/>
        <end position="26"/>
    </location>
</feature>
<comment type="caution">
    <text evidence="3">The sequence shown here is derived from an EMBL/GenBank/DDBJ whole genome shotgun (WGS) entry which is preliminary data.</text>
</comment>
<dbReference type="EMBL" id="JBHSON010000009">
    <property type="protein sequence ID" value="MFC5745654.1"/>
    <property type="molecule type" value="Genomic_DNA"/>
</dbReference>
<organism evidence="3 4">
    <name type="scientific">Actinomadura rugatobispora</name>
    <dbReference type="NCBI Taxonomy" id="1994"/>
    <lineage>
        <taxon>Bacteria</taxon>
        <taxon>Bacillati</taxon>
        <taxon>Actinomycetota</taxon>
        <taxon>Actinomycetes</taxon>
        <taxon>Streptosporangiales</taxon>
        <taxon>Thermomonosporaceae</taxon>
        <taxon>Actinomadura</taxon>
    </lineage>
</organism>
<gene>
    <name evidence="3" type="ORF">ACFPZN_08555</name>
</gene>
<feature type="region of interest" description="Disordered" evidence="1">
    <location>
        <begin position="1"/>
        <end position="26"/>
    </location>
</feature>
<proteinExistence type="predicted"/>
<evidence type="ECO:0000313" key="3">
    <source>
        <dbReference type="EMBL" id="MFC5745654.1"/>
    </source>
</evidence>